<gene>
    <name evidence="1" type="ORF">CBER1_11283</name>
</gene>
<evidence type="ECO:0000313" key="2">
    <source>
        <dbReference type="Proteomes" id="UP000237631"/>
    </source>
</evidence>
<accession>A0A2S6BZ87</accession>
<dbReference type="Proteomes" id="UP000237631">
    <property type="component" value="Unassembled WGS sequence"/>
</dbReference>
<dbReference type="PANTHER" id="PTHR36182:SF1">
    <property type="entry name" value="PROTEIN, PUTATIVE (AFU_ORTHOLOGUE AFUA_6G10930)-RELATED"/>
    <property type="match status" value="1"/>
</dbReference>
<keyword evidence="2" id="KW-1185">Reference proteome</keyword>
<dbReference type="EMBL" id="PNEN01001660">
    <property type="protein sequence ID" value="PPJ52792.1"/>
    <property type="molecule type" value="Genomic_DNA"/>
</dbReference>
<evidence type="ECO:0008006" key="3">
    <source>
        <dbReference type="Google" id="ProtNLM"/>
    </source>
</evidence>
<dbReference type="OrthoDB" id="2342176at2759"/>
<dbReference type="STRING" id="357750.A0A2S6BZ87"/>
<proteinExistence type="predicted"/>
<protein>
    <recommendedName>
        <fullName evidence="3">Chitin-binding type-4 domain-containing protein</fullName>
    </recommendedName>
</protein>
<reference evidence="2" key="1">
    <citation type="journal article" date="2017" name="bioRxiv">
        <title>Conservation of a gene cluster reveals novel cercosporin biosynthetic mechanisms and extends production to the genus Colletotrichum.</title>
        <authorList>
            <person name="de Jonge R."/>
            <person name="Ebert M.K."/>
            <person name="Huitt-Roehl C.R."/>
            <person name="Pal P."/>
            <person name="Suttle J.C."/>
            <person name="Spanner R.E."/>
            <person name="Neubauer J.D."/>
            <person name="Jurick W.M.II."/>
            <person name="Stott K.A."/>
            <person name="Secor G.A."/>
            <person name="Thomma B.P.H.J."/>
            <person name="Van de Peer Y."/>
            <person name="Townsend C.A."/>
            <person name="Bolton M.D."/>
        </authorList>
    </citation>
    <scope>NUCLEOTIDE SEQUENCE [LARGE SCALE GENOMIC DNA]</scope>
    <source>
        <strain evidence="2">CBS538.71</strain>
    </source>
</reference>
<name>A0A2S6BZ87_9PEZI</name>
<dbReference type="AlphaFoldDB" id="A0A2S6BZ87"/>
<evidence type="ECO:0000313" key="1">
    <source>
        <dbReference type="EMBL" id="PPJ52792.1"/>
    </source>
</evidence>
<organism evidence="1 2">
    <name type="scientific">Cercospora berteroae</name>
    <dbReference type="NCBI Taxonomy" id="357750"/>
    <lineage>
        <taxon>Eukaryota</taxon>
        <taxon>Fungi</taxon>
        <taxon>Dikarya</taxon>
        <taxon>Ascomycota</taxon>
        <taxon>Pezizomycotina</taxon>
        <taxon>Dothideomycetes</taxon>
        <taxon>Dothideomycetidae</taxon>
        <taxon>Mycosphaerellales</taxon>
        <taxon>Mycosphaerellaceae</taxon>
        <taxon>Cercospora</taxon>
    </lineage>
</organism>
<comment type="caution">
    <text evidence="1">The sequence shown here is derived from an EMBL/GenBank/DDBJ whole genome shotgun (WGS) entry which is preliminary data.</text>
</comment>
<sequence length="264" mass="28613">MALFLTTTSAHMQLFYPAPFNASNNPHRTSTTADPYLEFPYNCCGDKDRWMYPCRGYQRLLSTPDGAPTATWHAGQPATFTLWGPTPYGGNHYGGSCQIGFSTDGGATFRVATSYEGNCPHRNNGIEPEGQNFEFLVPNDLQPGVQLFAWIWYNREREWNMNCAAVEIVGPEVGAGGAASAPAGDARGKTSSAPTSVPFRARPLLFVADDGNDCETPRSTAELEFPEPGPEVVVGDGVYPLELPQGACGQREMRAKQGYDADGE</sequence>
<dbReference type="PANTHER" id="PTHR36182">
    <property type="entry name" value="PROTEIN, PUTATIVE (AFU_ORTHOLOGUE AFUA_6G10930)-RELATED"/>
    <property type="match status" value="1"/>
</dbReference>
<dbReference type="Gene3D" id="2.70.50.70">
    <property type="match status" value="1"/>
</dbReference>